<accession>A0A9P6W1Z3</accession>
<evidence type="ECO:0000313" key="2">
    <source>
        <dbReference type="Proteomes" id="UP000777482"/>
    </source>
</evidence>
<dbReference type="OrthoDB" id="2529663at2759"/>
<name>A0A9P6W1Z3_RHOMI</name>
<sequence>MRYRLPLELELVILELAAPPLAIDSLHDRVDFFIKISLVYRSFTAWAQDKLHDQFLYTYQPRPDEHARLKTRFEAGFAGRDRPVRRLYLDLSRLPDDVHGRIEPGTDSVSVTEEWRVSGPISLAEGPGGPEQAGTSAQEQACEAVAHFVLEHIFDTGHRELCTMITDYSQALDTLWLRLPYEDLDIKNLPRVSLIEPGPQRLSATQG</sequence>
<dbReference type="AlphaFoldDB" id="A0A9P6W1Z3"/>
<evidence type="ECO:0000313" key="1">
    <source>
        <dbReference type="EMBL" id="KAG0660226.1"/>
    </source>
</evidence>
<comment type="caution">
    <text evidence="1">The sequence shown here is derived from an EMBL/GenBank/DDBJ whole genome shotgun (WGS) entry which is preliminary data.</text>
</comment>
<proteinExistence type="predicted"/>
<dbReference type="EMBL" id="PUHQ01000046">
    <property type="protein sequence ID" value="KAG0660226.1"/>
    <property type="molecule type" value="Genomic_DNA"/>
</dbReference>
<organism evidence="1 2">
    <name type="scientific">Rhodotorula mucilaginosa</name>
    <name type="common">Yeast</name>
    <name type="synonym">Rhodotorula rubra</name>
    <dbReference type="NCBI Taxonomy" id="5537"/>
    <lineage>
        <taxon>Eukaryota</taxon>
        <taxon>Fungi</taxon>
        <taxon>Dikarya</taxon>
        <taxon>Basidiomycota</taxon>
        <taxon>Pucciniomycotina</taxon>
        <taxon>Microbotryomycetes</taxon>
        <taxon>Sporidiobolales</taxon>
        <taxon>Sporidiobolaceae</taxon>
        <taxon>Rhodotorula</taxon>
    </lineage>
</organism>
<reference evidence="1 2" key="1">
    <citation type="submission" date="2020-11" db="EMBL/GenBank/DDBJ databases">
        <title>Kefir isolates.</title>
        <authorList>
            <person name="Marcisauskas S."/>
            <person name="Kim Y."/>
            <person name="Blasche S."/>
        </authorList>
    </citation>
    <scope>NUCLEOTIDE SEQUENCE [LARGE SCALE GENOMIC DNA]</scope>
    <source>
        <strain evidence="1 2">KR</strain>
    </source>
</reference>
<dbReference type="Proteomes" id="UP000777482">
    <property type="component" value="Unassembled WGS sequence"/>
</dbReference>
<keyword evidence="2" id="KW-1185">Reference proteome</keyword>
<gene>
    <name evidence="1" type="ORF">C6P46_004680</name>
</gene>
<protein>
    <submittedName>
        <fullName evidence="1">Uncharacterized protein</fullName>
    </submittedName>
</protein>